<dbReference type="InterPro" id="IPR011992">
    <property type="entry name" value="EF-hand-dom_pair"/>
</dbReference>
<dbReference type="Proteomes" id="UP000601435">
    <property type="component" value="Unassembled WGS sequence"/>
</dbReference>
<evidence type="ECO:0000313" key="1">
    <source>
        <dbReference type="EMBL" id="CAE7198894.1"/>
    </source>
</evidence>
<organism evidence="1 2">
    <name type="scientific">Symbiodinium necroappetens</name>
    <dbReference type="NCBI Taxonomy" id="1628268"/>
    <lineage>
        <taxon>Eukaryota</taxon>
        <taxon>Sar</taxon>
        <taxon>Alveolata</taxon>
        <taxon>Dinophyceae</taxon>
        <taxon>Suessiales</taxon>
        <taxon>Symbiodiniaceae</taxon>
        <taxon>Symbiodinium</taxon>
    </lineage>
</organism>
<dbReference type="SUPFAM" id="SSF47473">
    <property type="entry name" value="EF-hand"/>
    <property type="match status" value="1"/>
</dbReference>
<protein>
    <submittedName>
        <fullName evidence="1">Rvb2 protein</fullName>
    </submittedName>
</protein>
<accession>A0A812JBV8</accession>
<dbReference type="AlphaFoldDB" id="A0A812JBV8"/>
<dbReference type="Gene3D" id="1.10.238.10">
    <property type="entry name" value="EF-hand"/>
    <property type="match status" value="1"/>
</dbReference>
<name>A0A812JBV8_9DINO</name>
<comment type="caution">
    <text evidence="1">The sequence shown here is derived from an EMBL/GenBank/DDBJ whole genome shotgun (WGS) entry which is preliminary data.</text>
</comment>
<sequence>MALDDETFAKYKSQILPKGADSVALEAFLKFHQAVWDNQPPSVRRFAGCPEAGGDSTGSLHVGLSPLSKSKQGSMRKLPSLKLPGPSQGLYKEALENEDALRAAFYRYTNGQLYLSRSQMPSVLKDLGITLPSAQSTQLDKDFFSTFCDHEFDSADENKDGKVSFQECVAYQNRYLSMMQATSLGIIKSFRTSVVNNTTPTSGGHR</sequence>
<reference evidence="1" key="1">
    <citation type="submission" date="2021-02" db="EMBL/GenBank/DDBJ databases">
        <authorList>
            <person name="Dougan E. K."/>
            <person name="Rhodes N."/>
            <person name="Thang M."/>
            <person name="Chan C."/>
        </authorList>
    </citation>
    <scope>NUCLEOTIDE SEQUENCE</scope>
</reference>
<keyword evidence="2" id="KW-1185">Reference proteome</keyword>
<gene>
    <name evidence="1" type="primary">rvb2</name>
    <name evidence="1" type="ORF">SNEC2469_LOCUS1475</name>
</gene>
<dbReference type="OrthoDB" id="412033at2759"/>
<dbReference type="EMBL" id="CAJNJA010005803">
    <property type="protein sequence ID" value="CAE7198894.1"/>
    <property type="molecule type" value="Genomic_DNA"/>
</dbReference>
<proteinExistence type="predicted"/>
<evidence type="ECO:0000313" key="2">
    <source>
        <dbReference type="Proteomes" id="UP000601435"/>
    </source>
</evidence>